<reference evidence="6 7" key="1">
    <citation type="submission" date="2016-10" db="EMBL/GenBank/DDBJ databases">
        <authorList>
            <person name="de Groot N.N."/>
        </authorList>
    </citation>
    <scope>NUCLEOTIDE SEQUENCE [LARGE SCALE GENOMIC DNA]</scope>
    <source>
        <strain evidence="6 7">LMG 24775</strain>
    </source>
</reference>
<dbReference type="PROSITE" id="PS50931">
    <property type="entry name" value="HTH_LYSR"/>
    <property type="match status" value="1"/>
</dbReference>
<dbReference type="InterPro" id="IPR005119">
    <property type="entry name" value="LysR_subst-bd"/>
</dbReference>
<evidence type="ECO:0000313" key="6">
    <source>
        <dbReference type="EMBL" id="SDZ30301.1"/>
    </source>
</evidence>
<dbReference type="Pfam" id="PF00126">
    <property type="entry name" value="HTH_1"/>
    <property type="match status" value="1"/>
</dbReference>
<proteinExistence type="inferred from homology"/>
<name>A0A1H3RYF9_9BURK</name>
<accession>A0A1H3RYF9</accession>
<dbReference type="PANTHER" id="PTHR30346:SF0">
    <property type="entry name" value="HCA OPERON TRANSCRIPTIONAL ACTIVATOR HCAR"/>
    <property type="match status" value="1"/>
</dbReference>
<evidence type="ECO:0000313" key="7">
    <source>
        <dbReference type="Proteomes" id="UP000183417"/>
    </source>
</evidence>
<evidence type="ECO:0000256" key="2">
    <source>
        <dbReference type="ARBA" id="ARBA00023015"/>
    </source>
</evidence>
<dbReference type="SUPFAM" id="SSF53850">
    <property type="entry name" value="Periplasmic binding protein-like II"/>
    <property type="match status" value="1"/>
</dbReference>
<comment type="similarity">
    <text evidence="1">Belongs to the LysR transcriptional regulatory family.</text>
</comment>
<dbReference type="Proteomes" id="UP000183417">
    <property type="component" value="Unassembled WGS sequence"/>
</dbReference>
<evidence type="ECO:0000256" key="4">
    <source>
        <dbReference type="ARBA" id="ARBA00023163"/>
    </source>
</evidence>
<dbReference type="AlphaFoldDB" id="A0A1H3RYF9"/>
<evidence type="ECO:0000256" key="3">
    <source>
        <dbReference type="ARBA" id="ARBA00023125"/>
    </source>
</evidence>
<dbReference type="Pfam" id="PF03466">
    <property type="entry name" value="LysR_substrate"/>
    <property type="match status" value="1"/>
</dbReference>
<dbReference type="PRINTS" id="PR00039">
    <property type="entry name" value="HTHLYSR"/>
</dbReference>
<dbReference type="Gene3D" id="1.10.10.10">
    <property type="entry name" value="Winged helix-like DNA-binding domain superfamily/Winged helix DNA-binding domain"/>
    <property type="match status" value="1"/>
</dbReference>
<gene>
    <name evidence="6" type="ORF">SAMN05421547_11751</name>
</gene>
<dbReference type="InterPro" id="IPR000847">
    <property type="entry name" value="LysR_HTH_N"/>
</dbReference>
<sequence length="299" mass="33745">MELRQLRYFLVLAEELHFSRAAQRLSISQPPLSVAIRQLEEELGAQLFERTSKEVRLTAAGKHLRVQAQDIMEQAQRVRQDMRAIADGVQGRIRLGFVGSAIYRGLPEALESFRTRHPLVRIDMLELNSAEQIASLQQERLDLGLLHATRPAPGLQSHTLVSEPFMACLPDSHALAGLRKLQVRQLAGERMVLFSRQVSPDYHQQIWQICQSEGFTPDLHHEVRHWLSVLSLVSLRQGVSLVPACLQRVGFPGLAFVPIQGRHPQSQMQAMWHPGHVQPLVESLLAHLRDSVGRLGQQP</sequence>
<organism evidence="6 7">
    <name type="scientific">Delftia lacustris</name>
    <dbReference type="NCBI Taxonomy" id="558537"/>
    <lineage>
        <taxon>Bacteria</taxon>
        <taxon>Pseudomonadati</taxon>
        <taxon>Pseudomonadota</taxon>
        <taxon>Betaproteobacteria</taxon>
        <taxon>Burkholderiales</taxon>
        <taxon>Comamonadaceae</taxon>
        <taxon>Delftia</taxon>
    </lineage>
</organism>
<dbReference type="InterPro" id="IPR036390">
    <property type="entry name" value="WH_DNA-bd_sf"/>
</dbReference>
<keyword evidence="4" id="KW-0804">Transcription</keyword>
<evidence type="ECO:0000259" key="5">
    <source>
        <dbReference type="PROSITE" id="PS50931"/>
    </source>
</evidence>
<dbReference type="GO" id="GO:0003700">
    <property type="term" value="F:DNA-binding transcription factor activity"/>
    <property type="evidence" value="ECO:0007669"/>
    <property type="project" value="InterPro"/>
</dbReference>
<dbReference type="RefSeq" id="WP_074923105.1">
    <property type="nucleotide sequence ID" value="NZ_CP141274.1"/>
</dbReference>
<dbReference type="GO" id="GO:0032993">
    <property type="term" value="C:protein-DNA complex"/>
    <property type="evidence" value="ECO:0007669"/>
    <property type="project" value="TreeGrafter"/>
</dbReference>
<dbReference type="FunFam" id="1.10.10.10:FF:000001">
    <property type="entry name" value="LysR family transcriptional regulator"/>
    <property type="match status" value="1"/>
</dbReference>
<keyword evidence="2" id="KW-0805">Transcription regulation</keyword>
<dbReference type="Gene3D" id="3.40.190.10">
    <property type="entry name" value="Periplasmic binding protein-like II"/>
    <property type="match status" value="2"/>
</dbReference>
<dbReference type="GeneID" id="94693916"/>
<feature type="domain" description="HTH lysR-type" evidence="5">
    <location>
        <begin position="1"/>
        <end position="58"/>
    </location>
</feature>
<dbReference type="InterPro" id="IPR036388">
    <property type="entry name" value="WH-like_DNA-bd_sf"/>
</dbReference>
<keyword evidence="3 6" id="KW-0238">DNA-binding</keyword>
<dbReference type="EMBL" id="FNPE01000017">
    <property type="protein sequence ID" value="SDZ30301.1"/>
    <property type="molecule type" value="Genomic_DNA"/>
</dbReference>
<protein>
    <submittedName>
        <fullName evidence="6">DNA-binding transcriptional regulator, LysR family</fullName>
    </submittedName>
</protein>
<dbReference type="SUPFAM" id="SSF46785">
    <property type="entry name" value="Winged helix' DNA-binding domain"/>
    <property type="match status" value="1"/>
</dbReference>
<dbReference type="GO" id="GO:0003677">
    <property type="term" value="F:DNA binding"/>
    <property type="evidence" value="ECO:0007669"/>
    <property type="project" value="UniProtKB-KW"/>
</dbReference>
<dbReference type="PANTHER" id="PTHR30346">
    <property type="entry name" value="TRANSCRIPTIONAL DUAL REGULATOR HCAR-RELATED"/>
    <property type="match status" value="1"/>
</dbReference>
<evidence type="ECO:0000256" key="1">
    <source>
        <dbReference type="ARBA" id="ARBA00009437"/>
    </source>
</evidence>